<evidence type="ECO:0000313" key="2">
    <source>
        <dbReference type="EMBL" id="VDO62572.1"/>
    </source>
</evidence>
<keyword evidence="3" id="KW-1185">Reference proteome</keyword>
<dbReference type="Proteomes" id="UP000050761">
    <property type="component" value="Unassembled WGS sequence"/>
</dbReference>
<evidence type="ECO:0000313" key="4">
    <source>
        <dbReference type="WBParaSite" id="HPBE_0000485101-mRNA-1"/>
    </source>
</evidence>
<protein>
    <submittedName>
        <fullName evidence="2 4">Uncharacterized protein</fullName>
    </submittedName>
</protein>
<reference evidence="2 3" key="1">
    <citation type="submission" date="2018-11" db="EMBL/GenBank/DDBJ databases">
        <authorList>
            <consortium name="Pathogen Informatics"/>
        </authorList>
    </citation>
    <scope>NUCLEOTIDE SEQUENCE [LARGE SCALE GENOMIC DNA]</scope>
</reference>
<keyword evidence="1" id="KW-1133">Transmembrane helix</keyword>
<gene>
    <name evidence="2" type="ORF">HPBE_LOCUS4852</name>
</gene>
<accession>A0A183FEM5</accession>
<organism evidence="3 4">
    <name type="scientific">Heligmosomoides polygyrus</name>
    <name type="common">Parasitic roundworm</name>
    <dbReference type="NCBI Taxonomy" id="6339"/>
    <lineage>
        <taxon>Eukaryota</taxon>
        <taxon>Metazoa</taxon>
        <taxon>Ecdysozoa</taxon>
        <taxon>Nematoda</taxon>
        <taxon>Chromadorea</taxon>
        <taxon>Rhabditida</taxon>
        <taxon>Rhabditina</taxon>
        <taxon>Rhabditomorpha</taxon>
        <taxon>Strongyloidea</taxon>
        <taxon>Heligmosomidae</taxon>
        <taxon>Heligmosomoides</taxon>
    </lineage>
</organism>
<proteinExistence type="predicted"/>
<sequence>MQQQLILTCATPVSGRRFPAIPAIDRLGPSTATWTILLLPVLSGLAYWFILLHDVDSCSQLKQTYETILSSHVASITANVWPRRRNKGAD</sequence>
<reference evidence="4" key="2">
    <citation type="submission" date="2019-09" db="UniProtKB">
        <authorList>
            <consortium name="WormBaseParasite"/>
        </authorList>
    </citation>
    <scope>IDENTIFICATION</scope>
</reference>
<feature type="transmembrane region" description="Helical" evidence="1">
    <location>
        <begin position="31"/>
        <end position="52"/>
    </location>
</feature>
<keyword evidence="1" id="KW-0812">Transmembrane</keyword>
<keyword evidence="1" id="KW-0472">Membrane</keyword>
<dbReference type="EMBL" id="UZAH01025373">
    <property type="protein sequence ID" value="VDO62572.1"/>
    <property type="molecule type" value="Genomic_DNA"/>
</dbReference>
<evidence type="ECO:0000256" key="1">
    <source>
        <dbReference type="SAM" id="Phobius"/>
    </source>
</evidence>
<evidence type="ECO:0000313" key="3">
    <source>
        <dbReference type="Proteomes" id="UP000050761"/>
    </source>
</evidence>
<dbReference type="AlphaFoldDB" id="A0A183FEM5"/>
<accession>A0A3P8ASD8</accession>
<dbReference type="WBParaSite" id="HPBE_0000485101-mRNA-1">
    <property type="protein sequence ID" value="HPBE_0000485101-mRNA-1"/>
    <property type="gene ID" value="HPBE_0000485101"/>
</dbReference>
<name>A0A183FEM5_HELPZ</name>